<comment type="caution">
    <text evidence="1">The sequence shown here is derived from an EMBL/GenBank/DDBJ whole genome shotgun (WGS) entry which is preliminary data.</text>
</comment>
<proteinExistence type="predicted"/>
<dbReference type="Gene3D" id="2.60.40.1080">
    <property type="match status" value="1"/>
</dbReference>
<dbReference type="Proteomes" id="UP000030564">
    <property type="component" value="Unassembled WGS sequence"/>
</dbReference>
<name>A0A0A6D5F2_9PSED</name>
<dbReference type="SUPFAM" id="SSF49373">
    <property type="entry name" value="Invasin/intimin cell-adhesion fragments"/>
    <property type="match status" value="1"/>
</dbReference>
<protein>
    <recommendedName>
        <fullName evidence="3">BIG2 domain-containing protein</fullName>
    </recommendedName>
</protein>
<dbReference type="EMBL" id="JSFK01000038">
    <property type="protein sequence ID" value="KHA70420.1"/>
    <property type="molecule type" value="Genomic_DNA"/>
</dbReference>
<dbReference type="PATRIC" id="fig|587753.9.peg.4315"/>
<gene>
    <name evidence="1" type="ORF">NZ35_25535</name>
</gene>
<reference evidence="1 2" key="1">
    <citation type="submission" date="2014-10" db="EMBL/GenBank/DDBJ databases">
        <title>Draft genome sequence of Pseudomonas chlororaphis EA105.</title>
        <authorList>
            <person name="McCully L.M."/>
            <person name="Bitzer A.S."/>
            <person name="Spence C."/>
            <person name="Bais H."/>
            <person name="Silby M.W."/>
        </authorList>
    </citation>
    <scope>NUCLEOTIDE SEQUENCE [LARGE SCALE GENOMIC DNA]</scope>
    <source>
        <strain evidence="1 2">EA105</strain>
    </source>
</reference>
<dbReference type="InterPro" id="IPR008964">
    <property type="entry name" value="Invasin/intimin_cell_adhesion"/>
</dbReference>
<dbReference type="AlphaFoldDB" id="A0A0A6D5F2"/>
<evidence type="ECO:0000313" key="1">
    <source>
        <dbReference type="EMBL" id="KHA70420.1"/>
    </source>
</evidence>
<sequence length="936" mass="101358">MNSSRNTVLQLFPPKIDLQTKDIVGAQIGVPLHAVIIYPPELVFKRARVSIDPPLAGTVEEHDDVRLWATLDPALVGPVTEADLSDSTRAPLLLDATTIKADVNAPIELHIKESQFLTDVVVYLFYTIERNSENLGTSLPLSYIYNRIRPGIKDDLTVPGGHSKLKLLLPDEVKNGVGPGFTTARVAVQYPYARAYDRISFMCNGKILEVSVGPTEAPEPPDHGSETPTTLYFDVDRAFLELAKQQDHRLAFLFTVYDQLNNSADPDAQWSKPQIVEEDLDNTRLAKPVLREQLNDPGDTPDIDLGKLKDKPLLIVIAPTDIRFVAGYKVTTFYTATHPDHPDVFDEQSSTVTEDEFGQKQLVVIEVLNHKVSVPGSTVNVYYELRTPDKADGAPGDLVGKSNTATARVIGEHLELKPPSVLQANGATLAPLDALTQLTIVVPPGSMRPTDLLSVSWTAKPSTHEDGSITTPPRPISEIGLNIPIAPALMAYCLGDQITVSYSITRDGIPLLSETLTLNVQNLPPTALIAPRLKEAANAGEGAELNLIDLTPEGKMWCPGFPLIAEGQPVWLLFKGTNANDTPYERYVWEGSFAYVNADWVREGFFEATAPYEDLQGLKDGTPLTIEMSVGFGKSKDIALAKWFVVRSYSVRAVEDVAPTITSVKGSPSGKLIERDGFTEETAVNVSGAAALSQKVEVLDGVDSKGVVDVDDQGVWEHFFAGLHAGKHTLTVRAKYGSFPDSASYDFEVLRPFTIDTTLMELKGLNINADFLALTGTPAPGSQLTRVPISGDGSYSYSSSAPNIASVSANGMVSGLKNGNAVITVRETSTQRDLSFPVKVENVFRLVMTPTHTYSIGAALNWMNSIQGVGVSDAAIAVLRIKFRPLVSSYGGWLCRSDGCGAGQYLSVVTNNPNAWSIACYSGNNVQAHGWCLVSA</sequence>
<accession>A0A0A6D5F2</accession>
<evidence type="ECO:0000313" key="2">
    <source>
        <dbReference type="Proteomes" id="UP000030564"/>
    </source>
</evidence>
<organism evidence="1 2">
    <name type="scientific">Pseudomonas chlororaphis</name>
    <dbReference type="NCBI Taxonomy" id="587753"/>
    <lineage>
        <taxon>Bacteria</taxon>
        <taxon>Pseudomonadati</taxon>
        <taxon>Pseudomonadota</taxon>
        <taxon>Gammaproteobacteria</taxon>
        <taxon>Pseudomonadales</taxon>
        <taxon>Pseudomonadaceae</taxon>
        <taxon>Pseudomonas</taxon>
    </lineage>
</organism>
<evidence type="ECO:0008006" key="3">
    <source>
        <dbReference type="Google" id="ProtNLM"/>
    </source>
</evidence>